<protein>
    <submittedName>
        <fullName evidence="6">LysR family transcriptional regulator</fullName>
    </submittedName>
</protein>
<dbReference type="Gene3D" id="3.40.190.290">
    <property type="match status" value="1"/>
</dbReference>
<accession>A0A1W0D428</accession>
<organism evidence="6 7">
    <name type="scientific">Chromobacterium haemolyticum</name>
    <dbReference type="NCBI Taxonomy" id="394935"/>
    <lineage>
        <taxon>Bacteria</taxon>
        <taxon>Pseudomonadati</taxon>
        <taxon>Pseudomonadota</taxon>
        <taxon>Betaproteobacteria</taxon>
        <taxon>Neisseriales</taxon>
        <taxon>Chromobacteriaceae</taxon>
        <taxon>Chromobacterium</taxon>
    </lineage>
</organism>
<dbReference type="EMBL" id="MUKV01000007">
    <property type="protein sequence ID" value="OQS41693.1"/>
    <property type="molecule type" value="Genomic_DNA"/>
</dbReference>
<keyword evidence="4" id="KW-0804">Transcription</keyword>
<dbReference type="InterPro" id="IPR036390">
    <property type="entry name" value="WH_DNA-bd_sf"/>
</dbReference>
<dbReference type="GO" id="GO:0006351">
    <property type="term" value="P:DNA-templated transcription"/>
    <property type="evidence" value="ECO:0007669"/>
    <property type="project" value="TreeGrafter"/>
</dbReference>
<proteinExistence type="inferred from homology"/>
<evidence type="ECO:0000256" key="3">
    <source>
        <dbReference type="ARBA" id="ARBA00023125"/>
    </source>
</evidence>
<dbReference type="SUPFAM" id="SSF53850">
    <property type="entry name" value="Periplasmic binding protein-like II"/>
    <property type="match status" value="1"/>
</dbReference>
<evidence type="ECO:0000313" key="6">
    <source>
        <dbReference type="EMBL" id="OQS41693.1"/>
    </source>
</evidence>
<keyword evidence="3" id="KW-0238">DNA-binding</keyword>
<dbReference type="InterPro" id="IPR036388">
    <property type="entry name" value="WH-like_DNA-bd_sf"/>
</dbReference>
<comment type="similarity">
    <text evidence="1">Belongs to the LysR transcriptional regulatory family.</text>
</comment>
<dbReference type="AlphaFoldDB" id="A0A1W0D428"/>
<dbReference type="GO" id="GO:0003700">
    <property type="term" value="F:DNA-binding transcription factor activity"/>
    <property type="evidence" value="ECO:0007669"/>
    <property type="project" value="InterPro"/>
</dbReference>
<dbReference type="InterPro" id="IPR005119">
    <property type="entry name" value="LysR_subst-bd"/>
</dbReference>
<evidence type="ECO:0000256" key="2">
    <source>
        <dbReference type="ARBA" id="ARBA00023015"/>
    </source>
</evidence>
<name>A0A1W0D428_9NEIS</name>
<evidence type="ECO:0000256" key="1">
    <source>
        <dbReference type="ARBA" id="ARBA00009437"/>
    </source>
</evidence>
<dbReference type="Proteomes" id="UP000192721">
    <property type="component" value="Unassembled WGS sequence"/>
</dbReference>
<dbReference type="FunFam" id="1.10.10.10:FF:000001">
    <property type="entry name" value="LysR family transcriptional regulator"/>
    <property type="match status" value="1"/>
</dbReference>
<dbReference type="Pfam" id="PF00126">
    <property type="entry name" value="HTH_1"/>
    <property type="match status" value="1"/>
</dbReference>
<evidence type="ECO:0000259" key="5">
    <source>
        <dbReference type="PROSITE" id="PS50931"/>
    </source>
</evidence>
<evidence type="ECO:0000313" key="7">
    <source>
        <dbReference type="Proteomes" id="UP000192721"/>
    </source>
</evidence>
<dbReference type="SUPFAM" id="SSF46785">
    <property type="entry name" value="Winged helix' DNA-binding domain"/>
    <property type="match status" value="1"/>
</dbReference>
<evidence type="ECO:0000256" key="4">
    <source>
        <dbReference type="ARBA" id="ARBA00023163"/>
    </source>
</evidence>
<dbReference type="Gene3D" id="1.10.10.10">
    <property type="entry name" value="Winged helix-like DNA-binding domain superfamily/Winged helix DNA-binding domain"/>
    <property type="match status" value="1"/>
</dbReference>
<dbReference type="Pfam" id="PF03466">
    <property type="entry name" value="LysR_substrate"/>
    <property type="match status" value="1"/>
</dbReference>
<comment type="caution">
    <text evidence="6">The sequence shown here is derived from an EMBL/GenBank/DDBJ whole genome shotgun (WGS) entry which is preliminary data.</text>
</comment>
<reference evidence="6 7" key="1">
    <citation type="submission" date="2017-02" db="EMBL/GenBank/DDBJ databases">
        <title>Chromobacterium haemolyticum H5244.</title>
        <authorList>
            <person name="Gulvik C.A."/>
        </authorList>
    </citation>
    <scope>NUCLEOTIDE SEQUENCE [LARGE SCALE GENOMIC DNA]</scope>
    <source>
        <strain evidence="6 7">H5244</strain>
    </source>
</reference>
<keyword evidence="2" id="KW-0805">Transcription regulation</keyword>
<gene>
    <name evidence="6" type="ORF">B0T45_08145</name>
</gene>
<dbReference type="CDD" id="cd08422">
    <property type="entry name" value="PBP2_CrgA_like"/>
    <property type="match status" value="1"/>
</dbReference>
<dbReference type="PANTHER" id="PTHR30537">
    <property type="entry name" value="HTH-TYPE TRANSCRIPTIONAL REGULATOR"/>
    <property type="match status" value="1"/>
</dbReference>
<dbReference type="PROSITE" id="PS50931">
    <property type="entry name" value="HTH_LYSR"/>
    <property type="match status" value="1"/>
</dbReference>
<dbReference type="GO" id="GO:0043565">
    <property type="term" value="F:sequence-specific DNA binding"/>
    <property type="evidence" value="ECO:0007669"/>
    <property type="project" value="TreeGrafter"/>
</dbReference>
<sequence length="311" mass="34279">MTEVGMKSLWELRVFCAVVERKSFVAAARQLGTSPSSVTRAVQALEEALGGSLLARSQKQVNLTLAGESYYVSARKMLDLQEEAEDELAALSEAPRGLLRFSAPEAMSHALLPPVLARMADANPELRFDVLYSDTILDPIREKLDFSIRGAFPASSELIGYPLWDYQRHLYASPDYVARHGSPQTPEQLPEHRVVIHSAPRVLKAWNFISAGHQLSLNLTPWHRVSSGSAVLNAVLTGLGVARLGDWLAEPLVRSGQLLRLCPDYRIVSSHGDNPQMHAVFANRRIPRKARLLLEAVRAAARDAGHGLKAR</sequence>
<dbReference type="InterPro" id="IPR000847">
    <property type="entry name" value="LysR_HTH_N"/>
</dbReference>
<dbReference type="InterPro" id="IPR058163">
    <property type="entry name" value="LysR-type_TF_proteobact-type"/>
</dbReference>
<dbReference type="PANTHER" id="PTHR30537:SF5">
    <property type="entry name" value="HTH-TYPE TRANSCRIPTIONAL ACTIVATOR TTDR-RELATED"/>
    <property type="match status" value="1"/>
</dbReference>
<feature type="domain" description="HTH lysR-type" evidence="5">
    <location>
        <begin position="12"/>
        <end position="64"/>
    </location>
</feature>